<name>D4BMY7_BIFBR</name>
<accession>D4BMY7</accession>
<sequence>MWANGSHADTQGGACTILNNANICIGASFLLVVMPLSRLPPPEGSRSTVTP</sequence>
<comment type="caution">
    <text evidence="1">The sequence shown here is derived from an EMBL/GenBank/DDBJ whole genome shotgun (WGS) entry which is preliminary data.</text>
</comment>
<evidence type="ECO:0000313" key="2">
    <source>
        <dbReference type="Proteomes" id="UP000003191"/>
    </source>
</evidence>
<dbReference type="EMBL" id="ACCG02000009">
    <property type="protein sequence ID" value="EFE89024.1"/>
    <property type="molecule type" value="Genomic_DNA"/>
</dbReference>
<gene>
    <name evidence="1" type="ORF">BIFBRE_03434</name>
</gene>
<keyword evidence="2" id="KW-1185">Reference proteome</keyword>
<dbReference type="Proteomes" id="UP000003191">
    <property type="component" value="Unassembled WGS sequence"/>
</dbReference>
<protein>
    <submittedName>
        <fullName evidence="1">Uncharacterized protein</fullName>
    </submittedName>
</protein>
<organism evidence="1 2">
    <name type="scientific">Bifidobacterium breve DSM 20213 = JCM 1192</name>
    <dbReference type="NCBI Taxonomy" id="518634"/>
    <lineage>
        <taxon>Bacteria</taxon>
        <taxon>Bacillati</taxon>
        <taxon>Actinomycetota</taxon>
        <taxon>Actinomycetes</taxon>
        <taxon>Bifidobacteriales</taxon>
        <taxon>Bifidobacteriaceae</taxon>
        <taxon>Bifidobacterium</taxon>
    </lineage>
</organism>
<dbReference type="AlphaFoldDB" id="D4BMY7"/>
<proteinExistence type="predicted"/>
<dbReference type="HOGENOM" id="CLU_3096093_0_0_11"/>
<reference evidence="1 2" key="1">
    <citation type="submission" date="2010-02" db="EMBL/GenBank/DDBJ databases">
        <authorList>
            <person name="Weinstock G."/>
            <person name="Sodergren E."/>
            <person name="Clifton S."/>
            <person name="Fulton L."/>
            <person name="Fulton B."/>
            <person name="Courtney L."/>
            <person name="Fronick C."/>
            <person name="Harrison M."/>
            <person name="Strong C."/>
            <person name="Farmer C."/>
            <person name="Delahaunty K."/>
            <person name="Markovic C."/>
            <person name="Hall O."/>
            <person name="Minx P."/>
            <person name="Tomlinson C."/>
            <person name="Mitreva M."/>
            <person name="Nelson J."/>
            <person name="Hou S."/>
            <person name="Wollam A."/>
            <person name="Pepin K.H."/>
            <person name="Johnson M."/>
            <person name="Bhonagiri V."/>
            <person name="Zhang X."/>
            <person name="Suruliraj S."/>
            <person name="Warren W."/>
            <person name="Chinwalla A."/>
            <person name="Mardis E.R."/>
            <person name="Wilson R.K."/>
        </authorList>
    </citation>
    <scope>NUCLEOTIDE SEQUENCE [LARGE SCALE GENOMIC DNA]</scope>
    <source>
        <strain evidence="1 2">DSM 20213</strain>
    </source>
</reference>
<evidence type="ECO:0000313" key="1">
    <source>
        <dbReference type="EMBL" id="EFE89024.1"/>
    </source>
</evidence>